<dbReference type="AlphaFoldDB" id="A0A1Y1IVL4"/>
<feature type="non-terminal residue" evidence="2">
    <location>
        <position position="1"/>
    </location>
</feature>
<sequence length="232" mass="26086">GKSGSLEEEEADDGEGDDGEGLEDYESEDDAGSVDLEADDDEMVPRFLNEKEGRDTYGPAPVRGLGDMGRGFWQDFEIPDELVMLQTNYDPELAEKFLARNNLWKASMVSRILPVTVQFNTPAEEVFFSEAVIRTAFPGLQDHGRSLHMQALQVANGAPIEATDHGTSEQLARIAWRRREERETSEADDGLMLTEAEREWKRKRLEDQALLGERAEHEIAAAAIDYKRQNRG</sequence>
<dbReference type="EMBL" id="DF238150">
    <property type="protein sequence ID" value="GAQ92916.1"/>
    <property type="molecule type" value="Genomic_DNA"/>
</dbReference>
<feature type="region of interest" description="Disordered" evidence="1">
    <location>
        <begin position="1"/>
        <end position="62"/>
    </location>
</feature>
<name>A0A1Y1IVL4_KLENI</name>
<evidence type="ECO:0000256" key="1">
    <source>
        <dbReference type="SAM" id="MobiDB-lite"/>
    </source>
</evidence>
<evidence type="ECO:0000313" key="2">
    <source>
        <dbReference type="EMBL" id="GAQ92916.1"/>
    </source>
</evidence>
<keyword evidence="3" id="KW-1185">Reference proteome</keyword>
<reference evidence="2 3" key="1">
    <citation type="journal article" date="2014" name="Nat. Commun.">
        <title>Klebsormidium flaccidum genome reveals primary factors for plant terrestrial adaptation.</title>
        <authorList>
            <person name="Hori K."/>
            <person name="Maruyama F."/>
            <person name="Fujisawa T."/>
            <person name="Togashi T."/>
            <person name="Yamamoto N."/>
            <person name="Seo M."/>
            <person name="Sato S."/>
            <person name="Yamada T."/>
            <person name="Mori H."/>
            <person name="Tajima N."/>
            <person name="Moriyama T."/>
            <person name="Ikeuchi M."/>
            <person name="Watanabe M."/>
            <person name="Wada H."/>
            <person name="Kobayashi K."/>
            <person name="Saito M."/>
            <person name="Masuda T."/>
            <person name="Sasaki-Sekimoto Y."/>
            <person name="Mashiguchi K."/>
            <person name="Awai K."/>
            <person name="Shimojima M."/>
            <person name="Masuda S."/>
            <person name="Iwai M."/>
            <person name="Nobusawa T."/>
            <person name="Narise T."/>
            <person name="Kondo S."/>
            <person name="Saito H."/>
            <person name="Sato R."/>
            <person name="Murakawa M."/>
            <person name="Ihara Y."/>
            <person name="Oshima-Yamada Y."/>
            <person name="Ohtaka K."/>
            <person name="Satoh M."/>
            <person name="Sonobe K."/>
            <person name="Ishii M."/>
            <person name="Ohtani R."/>
            <person name="Kanamori-Sato M."/>
            <person name="Honoki R."/>
            <person name="Miyazaki D."/>
            <person name="Mochizuki H."/>
            <person name="Umetsu J."/>
            <person name="Higashi K."/>
            <person name="Shibata D."/>
            <person name="Kamiya Y."/>
            <person name="Sato N."/>
            <person name="Nakamura Y."/>
            <person name="Tabata S."/>
            <person name="Ida S."/>
            <person name="Kurokawa K."/>
            <person name="Ohta H."/>
        </authorList>
    </citation>
    <scope>NUCLEOTIDE SEQUENCE [LARGE SCALE GENOMIC DNA]</scope>
    <source>
        <strain evidence="2 3">NIES-2285</strain>
    </source>
</reference>
<protein>
    <submittedName>
        <fullName evidence="2">Uncharacterized protein</fullName>
    </submittedName>
</protein>
<dbReference type="Proteomes" id="UP000054558">
    <property type="component" value="Unassembled WGS sequence"/>
</dbReference>
<proteinExistence type="predicted"/>
<organism evidence="2 3">
    <name type="scientific">Klebsormidium nitens</name>
    <name type="common">Green alga</name>
    <name type="synonym">Ulothrix nitens</name>
    <dbReference type="NCBI Taxonomy" id="105231"/>
    <lineage>
        <taxon>Eukaryota</taxon>
        <taxon>Viridiplantae</taxon>
        <taxon>Streptophyta</taxon>
        <taxon>Klebsormidiophyceae</taxon>
        <taxon>Klebsormidiales</taxon>
        <taxon>Klebsormidiaceae</taxon>
        <taxon>Klebsormidium</taxon>
    </lineage>
</organism>
<evidence type="ECO:0000313" key="3">
    <source>
        <dbReference type="Proteomes" id="UP000054558"/>
    </source>
</evidence>
<accession>A0A1Y1IVL4</accession>
<feature type="compositionally biased region" description="Acidic residues" evidence="1">
    <location>
        <begin position="1"/>
        <end position="42"/>
    </location>
</feature>
<gene>
    <name evidence="2" type="ORF">KFL_012010010</name>
</gene>